<dbReference type="InterPro" id="IPR050077">
    <property type="entry name" value="LexA_repressor"/>
</dbReference>
<feature type="domain" description="Peptidase S24/S26A/S26B/S26C" evidence="13">
    <location>
        <begin position="80"/>
        <end position="197"/>
    </location>
</feature>
<dbReference type="NCBIfam" id="TIGR00498">
    <property type="entry name" value="lexA"/>
    <property type="match status" value="1"/>
</dbReference>
<keyword evidence="10" id="KW-0234">DNA repair</keyword>
<dbReference type="InterPro" id="IPR011991">
    <property type="entry name" value="ArsR-like_HTH"/>
</dbReference>
<dbReference type="Pfam" id="PF01726">
    <property type="entry name" value="LexA_DNA_bind"/>
    <property type="match status" value="1"/>
</dbReference>
<dbReference type="AlphaFoldDB" id="A0A124BS84"/>
<evidence type="ECO:0000256" key="11">
    <source>
        <dbReference type="ARBA" id="ARBA00023236"/>
    </source>
</evidence>
<keyword evidence="3" id="KW-0235">DNA replication</keyword>
<evidence type="ECO:0000256" key="9">
    <source>
        <dbReference type="ARBA" id="ARBA00023163"/>
    </source>
</evidence>
<gene>
    <name evidence="15" type="ORF">DEIGR_310081</name>
</gene>
<dbReference type="InterPro" id="IPR006197">
    <property type="entry name" value="Peptidase_S24_LexA"/>
</dbReference>
<dbReference type="SUPFAM" id="SSF51306">
    <property type="entry name" value="LexA/Signal peptidase"/>
    <property type="match status" value="1"/>
</dbReference>
<dbReference type="GO" id="GO:0009432">
    <property type="term" value="P:SOS response"/>
    <property type="evidence" value="ECO:0007669"/>
    <property type="project" value="UniProtKB-KW"/>
</dbReference>
<keyword evidence="8" id="KW-0238">DNA-binding</keyword>
<sequence length="212" mass="22901">MPPRLTQLRLNLLRLIARLTRDQGGPPSAAELARAAHLTEATISFHLKALAELGLIDRTGARGRLILTERARTAIQDGIPIYGQIAAGAPILAEQTPDHHTPSLDQLLGVKDGDFLLQVRGDSMTGIGVMDGDYVLVRPTLEVLDGEVAVVLIPGENAATLKRVYVFGDEAVLISENPDHPRRTYPAADVHIQGRMVARLGLAGPRPLTRRV</sequence>
<dbReference type="InterPro" id="IPR006200">
    <property type="entry name" value="LexA"/>
</dbReference>
<dbReference type="InterPro" id="IPR036390">
    <property type="entry name" value="WH_DNA-bd_sf"/>
</dbReference>
<evidence type="ECO:0000313" key="16">
    <source>
        <dbReference type="Proteomes" id="UP000056209"/>
    </source>
</evidence>
<evidence type="ECO:0000256" key="10">
    <source>
        <dbReference type="ARBA" id="ARBA00023204"/>
    </source>
</evidence>
<proteinExistence type="inferred from homology"/>
<evidence type="ECO:0000313" key="15">
    <source>
        <dbReference type="EMBL" id="GAQ23562.1"/>
    </source>
</evidence>
<keyword evidence="6 12" id="KW-0068">Autocatalytic cleavage</keyword>
<organism evidence="15 16">
    <name type="scientific">Deinococcus grandis</name>
    <dbReference type="NCBI Taxonomy" id="57498"/>
    <lineage>
        <taxon>Bacteria</taxon>
        <taxon>Thermotogati</taxon>
        <taxon>Deinococcota</taxon>
        <taxon>Deinococci</taxon>
        <taxon>Deinococcales</taxon>
        <taxon>Deinococcaceae</taxon>
        <taxon>Deinococcus</taxon>
    </lineage>
</organism>
<evidence type="ECO:0000256" key="3">
    <source>
        <dbReference type="ARBA" id="ARBA00022705"/>
    </source>
</evidence>
<reference evidence="16" key="1">
    <citation type="submission" date="2015-11" db="EMBL/GenBank/DDBJ databases">
        <title>Draft Genome Sequence of the Radioresistant Bacterium Deinococcus grandis, Isolated from Freshwater Fish in Japan.</title>
        <authorList>
            <person name="Satoh K."/>
            <person name="Onodera T."/>
            <person name="Omoso K."/>
            <person name="Takeda-Yano K."/>
            <person name="Katayama T."/>
            <person name="Oono Y."/>
            <person name="Narumi I."/>
        </authorList>
    </citation>
    <scope>NUCLEOTIDE SEQUENCE [LARGE SCALE GENOMIC DNA]</scope>
    <source>
        <strain evidence="16">ATCC 43672</strain>
    </source>
</reference>
<comment type="similarity">
    <text evidence="1 12">Belongs to the peptidase S24 family.</text>
</comment>
<dbReference type="InterPro" id="IPR036388">
    <property type="entry name" value="WH-like_DNA-bd_sf"/>
</dbReference>
<protein>
    <submittedName>
        <fullName evidence="15">LexA repressor</fullName>
    </submittedName>
</protein>
<evidence type="ECO:0000256" key="12">
    <source>
        <dbReference type="RuleBase" id="RU003991"/>
    </source>
</evidence>
<dbReference type="InterPro" id="IPR015927">
    <property type="entry name" value="Peptidase_S24_S26A/B/C"/>
</dbReference>
<evidence type="ECO:0000256" key="6">
    <source>
        <dbReference type="ARBA" id="ARBA00022813"/>
    </source>
</evidence>
<evidence type="ECO:0000259" key="14">
    <source>
        <dbReference type="Pfam" id="PF01726"/>
    </source>
</evidence>
<evidence type="ECO:0000256" key="7">
    <source>
        <dbReference type="ARBA" id="ARBA00023015"/>
    </source>
</evidence>
<dbReference type="Gene3D" id="2.10.109.10">
    <property type="entry name" value="Umud Fragment, subunit A"/>
    <property type="match status" value="1"/>
</dbReference>
<evidence type="ECO:0000256" key="1">
    <source>
        <dbReference type="ARBA" id="ARBA00007484"/>
    </source>
</evidence>
<dbReference type="InterPro" id="IPR036286">
    <property type="entry name" value="LexA/Signal_pep-like_sf"/>
</dbReference>
<dbReference type="InterPro" id="IPR039418">
    <property type="entry name" value="LexA-like"/>
</dbReference>
<keyword evidence="16" id="KW-1185">Reference proteome</keyword>
<evidence type="ECO:0000256" key="8">
    <source>
        <dbReference type="ARBA" id="ARBA00023125"/>
    </source>
</evidence>
<dbReference type="GO" id="GO:0045892">
    <property type="term" value="P:negative regulation of DNA-templated transcription"/>
    <property type="evidence" value="ECO:0007669"/>
    <property type="project" value="InterPro"/>
</dbReference>
<dbReference type="CDD" id="cd00090">
    <property type="entry name" value="HTH_ARSR"/>
    <property type="match status" value="1"/>
</dbReference>
<dbReference type="GO" id="GO:0006281">
    <property type="term" value="P:DNA repair"/>
    <property type="evidence" value="ECO:0007669"/>
    <property type="project" value="UniProtKB-KW"/>
</dbReference>
<feature type="domain" description="LexA repressor DNA-binding" evidence="14">
    <location>
        <begin position="5"/>
        <end position="64"/>
    </location>
</feature>
<dbReference type="Pfam" id="PF00717">
    <property type="entry name" value="Peptidase_S24"/>
    <property type="match status" value="1"/>
</dbReference>
<name>A0A124BS84_9DEIO</name>
<dbReference type="GO" id="GO:0003677">
    <property type="term" value="F:DNA binding"/>
    <property type="evidence" value="ECO:0007669"/>
    <property type="project" value="UniProtKB-KW"/>
</dbReference>
<dbReference type="PANTHER" id="PTHR33516">
    <property type="entry name" value="LEXA REPRESSOR"/>
    <property type="match status" value="1"/>
</dbReference>
<dbReference type="RefSeq" id="WP_058979539.1">
    <property type="nucleotide sequence ID" value="NZ_BCMS01000003.1"/>
</dbReference>
<keyword evidence="11" id="KW-0742">SOS response</keyword>
<dbReference type="CDD" id="cd06529">
    <property type="entry name" value="S24_LexA-like"/>
    <property type="match status" value="1"/>
</dbReference>
<dbReference type="GO" id="GO:0004252">
    <property type="term" value="F:serine-type endopeptidase activity"/>
    <property type="evidence" value="ECO:0007669"/>
    <property type="project" value="InterPro"/>
</dbReference>
<accession>A0A124BS84</accession>
<dbReference type="EMBL" id="BCMS01000003">
    <property type="protein sequence ID" value="GAQ23562.1"/>
    <property type="molecule type" value="Genomic_DNA"/>
</dbReference>
<dbReference type="Gene3D" id="1.10.10.10">
    <property type="entry name" value="Winged helix-like DNA-binding domain superfamily/Winged helix DNA-binding domain"/>
    <property type="match status" value="1"/>
</dbReference>
<dbReference type="PANTHER" id="PTHR33516:SF2">
    <property type="entry name" value="LEXA REPRESSOR-RELATED"/>
    <property type="match status" value="1"/>
</dbReference>
<keyword evidence="7" id="KW-0805">Transcription regulation</keyword>
<dbReference type="OrthoDB" id="194368at2"/>
<keyword evidence="9" id="KW-0804">Transcription</keyword>
<comment type="caution">
    <text evidence="15">The sequence shown here is derived from an EMBL/GenBank/DDBJ whole genome shotgun (WGS) entry which is preliminary data.</text>
</comment>
<keyword evidence="4" id="KW-0227">DNA damage</keyword>
<dbReference type="PRINTS" id="PR00726">
    <property type="entry name" value="LEXASERPTASE"/>
</dbReference>
<evidence type="ECO:0000256" key="2">
    <source>
        <dbReference type="ARBA" id="ARBA00022491"/>
    </source>
</evidence>
<evidence type="ECO:0000259" key="13">
    <source>
        <dbReference type="Pfam" id="PF00717"/>
    </source>
</evidence>
<keyword evidence="5 12" id="KW-0378">Hydrolase</keyword>
<dbReference type="Proteomes" id="UP000056209">
    <property type="component" value="Unassembled WGS sequence"/>
</dbReference>
<dbReference type="GO" id="GO:0006260">
    <property type="term" value="P:DNA replication"/>
    <property type="evidence" value="ECO:0007669"/>
    <property type="project" value="UniProtKB-KW"/>
</dbReference>
<evidence type="ECO:0000256" key="4">
    <source>
        <dbReference type="ARBA" id="ARBA00022763"/>
    </source>
</evidence>
<evidence type="ECO:0000256" key="5">
    <source>
        <dbReference type="ARBA" id="ARBA00022801"/>
    </source>
</evidence>
<dbReference type="InterPro" id="IPR006199">
    <property type="entry name" value="LexA_DNA-bd_dom"/>
</dbReference>
<dbReference type="SUPFAM" id="SSF46785">
    <property type="entry name" value="Winged helix' DNA-binding domain"/>
    <property type="match status" value="1"/>
</dbReference>
<keyword evidence="2" id="KW-0678">Repressor</keyword>